<dbReference type="InterPro" id="IPR013762">
    <property type="entry name" value="Integrase-like_cat_sf"/>
</dbReference>
<dbReference type="Gene3D" id="1.10.443.10">
    <property type="entry name" value="Intergrase catalytic core"/>
    <property type="match status" value="1"/>
</dbReference>
<organism evidence="2 3">
    <name type="scientific">Amphimedon queenslandica</name>
    <name type="common">Sponge</name>
    <dbReference type="NCBI Taxonomy" id="400682"/>
    <lineage>
        <taxon>Eukaryota</taxon>
        <taxon>Metazoa</taxon>
        <taxon>Porifera</taxon>
        <taxon>Demospongiae</taxon>
        <taxon>Heteroscleromorpha</taxon>
        <taxon>Haplosclerida</taxon>
        <taxon>Niphatidae</taxon>
        <taxon>Amphimedon</taxon>
    </lineage>
</organism>
<reference evidence="3" key="1">
    <citation type="journal article" date="2010" name="Nature">
        <title>The Amphimedon queenslandica genome and the evolution of animal complexity.</title>
        <authorList>
            <person name="Srivastava M."/>
            <person name="Simakov O."/>
            <person name="Chapman J."/>
            <person name="Fahey B."/>
            <person name="Gauthier M.E."/>
            <person name="Mitros T."/>
            <person name="Richards G.S."/>
            <person name="Conaco C."/>
            <person name="Dacre M."/>
            <person name="Hellsten U."/>
            <person name="Larroux C."/>
            <person name="Putnam N.H."/>
            <person name="Stanke M."/>
            <person name="Adamska M."/>
            <person name="Darling A."/>
            <person name="Degnan S.M."/>
            <person name="Oakley T.H."/>
            <person name="Plachetzki D.C."/>
            <person name="Zhai Y."/>
            <person name="Adamski M."/>
            <person name="Calcino A."/>
            <person name="Cummins S.F."/>
            <person name="Goodstein D.M."/>
            <person name="Harris C."/>
            <person name="Jackson D.J."/>
            <person name="Leys S.P."/>
            <person name="Shu S."/>
            <person name="Woodcroft B.J."/>
            <person name="Vervoort M."/>
            <person name="Kosik K.S."/>
            <person name="Manning G."/>
            <person name="Degnan B.M."/>
            <person name="Rokhsar D.S."/>
        </authorList>
    </citation>
    <scope>NUCLEOTIDE SEQUENCE [LARGE SCALE GENOMIC DNA]</scope>
</reference>
<dbReference type="GeneID" id="105313084"/>
<dbReference type="KEGG" id="aqu:105313084"/>
<sequence>MAAVRHLQIEYGFPSPLFAKMPRLERIIKGLRRIRGQQGKALQKRIIVPAILRQMRAYWVGIGSDYKCTMLWATVVTCFFGFMLAGELVVSHAQDFEPKKHLTFDSVAADSWAEPTLIQVSLRTSKTDPYGRGINVVVGRTGDDLCPVQAMFNYLRMRGNGEGALFKHEDGSPFTKPQLVMEVRKALESSGYCKAEYSGNSFRAGAATTAAELKIEDSIIKTLGRWESTAYLLYIRIPREQLVEVSRDLAQLGKSGGLGARL</sequence>
<dbReference type="GO" id="GO:0006310">
    <property type="term" value="P:DNA recombination"/>
    <property type="evidence" value="ECO:0007669"/>
    <property type="project" value="UniProtKB-KW"/>
</dbReference>
<evidence type="ECO:0008006" key="4">
    <source>
        <dbReference type="Google" id="ProtNLM"/>
    </source>
</evidence>
<evidence type="ECO:0000313" key="3">
    <source>
        <dbReference type="Proteomes" id="UP000007879"/>
    </source>
</evidence>
<dbReference type="PANTHER" id="PTHR34605:SF3">
    <property type="entry name" value="P CELL-TYPE AGGLUTINATION PROTEIN MAP4-LIKE-RELATED"/>
    <property type="match status" value="1"/>
</dbReference>
<dbReference type="Proteomes" id="UP000007879">
    <property type="component" value="Unassembled WGS sequence"/>
</dbReference>
<dbReference type="GO" id="GO:0003677">
    <property type="term" value="F:DNA binding"/>
    <property type="evidence" value="ECO:0007669"/>
    <property type="project" value="InterPro"/>
</dbReference>
<evidence type="ECO:0000313" key="2">
    <source>
        <dbReference type="EnsemblMetazoa" id="XP_011404552.1"/>
    </source>
</evidence>
<keyword evidence="3" id="KW-1185">Reference proteome</keyword>
<dbReference type="InterPro" id="IPR052925">
    <property type="entry name" value="Phage_Integrase-like_Recomb"/>
</dbReference>
<dbReference type="EnsemblMetazoa" id="XM_011406250.1">
    <property type="protein sequence ID" value="XP_011404552.1"/>
    <property type="gene ID" value="LOC105313084"/>
</dbReference>
<accession>A0AAN0IM65</accession>
<dbReference type="RefSeq" id="XP_011404552.1">
    <property type="nucleotide sequence ID" value="XM_011406250.1"/>
</dbReference>
<name>A0AAN0IM65_AMPQE</name>
<dbReference type="InterPro" id="IPR011010">
    <property type="entry name" value="DNA_brk_join_enz"/>
</dbReference>
<dbReference type="PANTHER" id="PTHR34605">
    <property type="entry name" value="PHAGE_INTEGRASE DOMAIN-CONTAINING PROTEIN"/>
    <property type="match status" value="1"/>
</dbReference>
<evidence type="ECO:0000256" key="1">
    <source>
        <dbReference type="ARBA" id="ARBA00023172"/>
    </source>
</evidence>
<dbReference type="GO" id="GO:0015074">
    <property type="term" value="P:DNA integration"/>
    <property type="evidence" value="ECO:0007669"/>
    <property type="project" value="InterPro"/>
</dbReference>
<proteinExistence type="predicted"/>
<keyword evidence="1" id="KW-0233">DNA recombination</keyword>
<protein>
    <recommendedName>
        <fullName evidence="4">Tyr recombinase domain-containing protein</fullName>
    </recommendedName>
</protein>
<dbReference type="SUPFAM" id="SSF56349">
    <property type="entry name" value="DNA breaking-rejoining enzymes"/>
    <property type="match status" value="1"/>
</dbReference>
<dbReference type="AlphaFoldDB" id="A0AAN0IM65"/>
<reference evidence="2" key="2">
    <citation type="submission" date="2024-06" db="UniProtKB">
        <authorList>
            <consortium name="EnsemblMetazoa"/>
        </authorList>
    </citation>
    <scope>IDENTIFICATION</scope>
</reference>